<evidence type="ECO:0000256" key="8">
    <source>
        <dbReference type="SAM" id="Phobius"/>
    </source>
</evidence>
<evidence type="ECO:0000256" key="1">
    <source>
        <dbReference type="ARBA" id="ARBA00004651"/>
    </source>
</evidence>
<keyword evidence="6 8" id="KW-0472">Membrane</keyword>
<reference evidence="10 11" key="1">
    <citation type="submission" date="2024-10" db="EMBL/GenBank/DDBJ databases">
        <title>The Natural Products Discovery Center: Release of the First 8490 Sequenced Strains for Exploring Actinobacteria Biosynthetic Diversity.</title>
        <authorList>
            <person name="Kalkreuter E."/>
            <person name="Kautsar S.A."/>
            <person name="Yang D."/>
            <person name="Bader C.D."/>
            <person name="Teijaro C.N."/>
            <person name="Fluegel L."/>
            <person name="Davis C.M."/>
            <person name="Simpson J.R."/>
            <person name="Lauterbach L."/>
            <person name="Steele A.D."/>
            <person name="Gui C."/>
            <person name="Meng S."/>
            <person name="Li G."/>
            <person name="Viehrig K."/>
            <person name="Ye F."/>
            <person name="Su P."/>
            <person name="Kiefer A.F."/>
            <person name="Nichols A."/>
            <person name="Cepeda A.J."/>
            <person name="Yan W."/>
            <person name="Fan B."/>
            <person name="Jiang Y."/>
            <person name="Adhikari A."/>
            <person name="Zheng C.-J."/>
            <person name="Schuster L."/>
            <person name="Cowan T.M."/>
            <person name="Smanski M.J."/>
            <person name="Chevrette M.G."/>
            <person name="De Carvalho L.P.S."/>
            <person name="Shen B."/>
        </authorList>
    </citation>
    <scope>NUCLEOTIDE SEQUENCE [LARGE SCALE GENOMIC DNA]</scope>
    <source>
        <strain evidence="10 11">NPDC004119</strain>
    </source>
</reference>
<evidence type="ECO:0000256" key="5">
    <source>
        <dbReference type="ARBA" id="ARBA00022989"/>
    </source>
</evidence>
<dbReference type="SUPFAM" id="SSF103473">
    <property type="entry name" value="MFS general substrate transporter"/>
    <property type="match status" value="1"/>
</dbReference>
<feature type="transmembrane region" description="Helical" evidence="8">
    <location>
        <begin position="188"/>
        <end position="207"/>
    </location>
</feature>
<feature type="transmembrane region" description="Helical" evidence="8">
    <location>
        <begin position="54"/>
        <end position="77"/>
    </location>
</feature>
<evidence type="ECO:0000313" key="10">
    <source>
        <dbReference type="EMBL" id="MFF0499800.1"/>
    </source>
</evidence>
<accession>A0ABW6P9I9</accession>
<evidence type="ECO:0000256" key="4">
    <source>
        <dbReference type="ARBA" id="ARBA00022692"/>
    </source>
</evidence>
<dbReference type="Gene3D" id="1.20.1250.20">
    <property type="entry name" value="MFS general substrate transporter like domains"/>
    <property type="match status" value="2"/>
</dbReference>
<feature type="transmembrane region" description="Helical" evidence="8">
    <location>
        <begin position="246"/>
        <end position="269"/>
    </location>
</feature>
<feature type="transmembrane region" description="Helical" evidence="8">
    <location>
        <begin position="119"/>
        <end position="142"/>
    </location>
</feature>
<gene>
    <name evidence="10" type="ORF">ACFYU5_25605</name>
</gene>
<feature type="transmembrane region" description="Helical" evidence="8">
    <location>
        <begin position="154"/>
        <end position="176"/>
    </location>
</feature>
<organism evidence="10 11">
    <name type="scientific">Nocardia aobensis</name>
    <dbReference type="NCBI Taxonomy" id="257277"/>
    <lineage>
        <taxon>Bacteria</taxon>
        <taxon>Bacillati</taxon>
        <taxon>Actinomycetota</taxon>
        <taxon>Actinomycetes</taxon>
        <taxon>Mycobacteriales</taxon>
        <taxon>Nocardiaceae</taxon>
        <taxon>Nocardia</taxon>
    </lineage>
</organism>
<keyword evidence="3" id="KW-1003">Cell membrane</keyword>
<dbReference type="PANTHER" id="PTHR43045:SF1">
    <property type="entry name" value="SHIKIMATE TRANSPORTER"/>
    <property type="match status" value="1"/>
</dbReference>
<dbReference type="PROSITE" id="PS50850">
    <property type="entry name" value="MFS"/>
    <property type="match status" value="1"/>
</dbReference>
<evidence type="ECO:0000256" key="2">
    <source>
        <dbReference type="ARBA" id="ARBA00022448"/>
    </source>
</evidence>
<dbReference type="Proteomes" id="UP001601442">
    <property type="component" value="Unassembled WGS sequence"/>
</dbReference>
<feature type="domain" description="Major facilitator superfamily (MFS) profile" evidence="9">
    <location>
        <begin position="16"/>
        <end position="431"/>
    </location>
</feature>
<evidence type="ECO:0000259" key="9">
    <source>
        <dbReference type="PROSITE" id="PS50850"/>
    </source>
</evidence>
<name>A0ABW6P9I9_9NOCA</name>
<feature type="transmembrane region" description="Helical" evidence="8">
    <location>
        <begin position="345"/>
        <end position="366"/>
    </location>
</feature>
<comment type="subcellular location">
    <subcellularLocation>
        <location evidence="1">Cell membrane</location>
        <topology evidence="1">Multi-pass membrane protein</topology>
    </subcellularLocation>
</comment>
<feature type="transmembrane region" description="Helical" evidence="8">
    <location>
        <begin position="406"/>
        <end position="426"/>
    </location>
</feature>
<proteinExistence type="predicted"/>
<sequence length="468" mass="49681">MKDFSGRVATAPARRALVAASAGTIIEWFDYALYGALAAILAGDLFFPRFSPGLATLAAFGAYGVAFFVRPLGGLVLGRIGDRRGRKPALMISLVLMGGCTVAVALVPTYSMIGVYAPILLVLLRVGQGFGAGAEVAGAIALVAEYAPLERRGLYTAVLQSTSLIGVLLSSLAFLSVSALPHEAMQSWGWRVPFLSAGLLFGVALYLRTRLEESPEYRTAMARAENRDEREHRPLALLFATMKRRLFLAFMLINAWNVLAAVLAVFIASYLRNTVRMPATYAFAILSIGTVVGVVSTIFFGAVCDKCGFRRIWMTSLAVTIPGVFLLFLGLRTGVFWLAAGSMALAYAIAYGPGAGAFPGVLANLFPTEVRYSGIAAVREVSAATVAGTVPFVATALVLAGGGTPWLVAGYVAVWALLGLICYSLLGNESETPESPNLFVKPPNAPEPTMPETTRRPATEPVQPAVKQ</sequence>
<keyword evidence="5 8" id="KW-1133">Transmembrane helix</keyword>
<keyword evidence="4 8" id="KW-0812">Transmembrane</keyword>
<protein>
    <submittedName>
        <fullName evidence="10">MFS transporter</fullName>
    </submittedName>
</protein>
<dbReference type="EMBL" id="JBIAMT010000005">
    <property type="protein sequence ID" value="MFF0499800.1"/>
    <property type="molecule type" value="Genomic_DNA"/>
</dbReference>
<comment type="caution">
    <text evidence="10">The sequence shown here is derived from an EMBL/GenBank/DDBJ whole genome shotgun (WGS) entry which is preliminary data.</text>
</comment>
<dbReference type="InterPro" id="IPR011701">
    <property type="entry name" value="MFS"/>
</dbReference>
<evidence type="ECO:0000313" key="11">
    <source>
        <dbReference type="Proteomes" id="UP001601442"/>
    </source>
</evidence>
<dbReference type="InterPro" id="IPR036259">
    <property type="entry name" value="MFS_trans_sf"/>
</dbReference>
<keyword evidence="11" id="KW-1185">Reference proteome</keyword>
<feature type="transmembrane region" description="Helical" evidence="8">
    <location>
        <begin position="89"/>
        <end position="113"/>
    </location>
</feature>
<dbReference type="Pfam" id="PF07690">
    <property type="entry name" value="MFS_1"/>
    <property type="match status" value="1"/>
</dbReference>
<feature type="transmembrane region" description="Helical" evidence="8">
    <location>
        <begin position="16"/>
        <end position="42"/>
    </location>
</feature>
<evidence type="ECO:0000256" key="6">
    <source>
        <dbReference type="ARBA" id="ARBA00023136"/>
    </source>
</evidence>
<evidence type="ECO:0000256" key="3">
    <source>
        <dbReference type="ARBA" id="ARBA00022475"/>
    </source>
</evidence>
<evidence type="ECO:0000256" key="7">
    <source>
        <dbReference type="SAM" id="MobiDB-lite"/>
    </source>
</evidence>
<dbReference type="PANTHER" id="PTHR43045">
    <property type="entry name" value="SHIKIMATE TRANSPORTER"/>
    <property type="match status" value="1"/>
</dbReference>
<feature type="region of interest" description="Disordered" evidence="7">
    <location>
        <begin position="432"/>
        <end position="468"/>
    </location>
</feature>
<feature type="transmembrane region" description="Helical" evidence="8">
    <location>
        <begin position="281"/>
        <end position="304"/>
    </location>
</feature>
<dbReference type="RefSeq" id="WP_387398560.1">
    <property type="nucleotide sequence ID" value="NZ_JBIAMT010000005.1"/>
</dbReference>
<feature type="transmembrane region" description="Helical" evidence="8">
    <location>
        <begin position="316"/>
        <end position="339"/>
    </location>
</feature>
<keyword evidence="2" id="KW-0813">Transport</keyword>
<dbReference type="InterPro" id="IPR020846">
    <property type="entry name" value="MFS_dom"/>
</dbReference>
<feature type="transmembrane region" description="Helical" evidence="8">
    <location>
        <begin position="378"/>
        <end position="400"/>
    </location>
</feature>